<dbReference type="InterPro" id="IPR014044">
    <property type="entry name" value="CAP_dom"/>
</dbReference>
<evidence type="ECO:0000313" key="4">
    <source>
        <dbReference type="Proteomes" id="UP000198379"/>
    </source>
</evidence>
<dbReference type="Pfam" id="PF00188">
    <property type="entry name" value="CAP"/>
    <property type="match status" value="1"/>
</dbReference>
<feature type="signal peptide" evidence="1">
    <location>
        <begin position="1"/>
        <end position="24"/>
    </location>
</feature>
<dbReference type="AlphaFoldDB" id="A0A238WRS0"/>
<keyword evidence="1" id="KW-0732">Signal</keyword>
<dbReference type="SUPFAM" id="SSF55797">
    <property type="entry name" value="PR-1-like"/>
    <property type="match status" value="1"/>
</dbReference>
<dbReference type="PANTHER" id="PTHR31157:SF1">
    <property type="entry name" value="SCP DOMAIN-CONTAINING PROTEIN"/>
    <property type="match status" value="1"/>
</dbReference>
<dbReference type="Gene3D" id="3.40.33.10">
    <property type="entry name" value="CAP"/>
    <property type="match status" value="1"/>
</dbReference>
<feature type="domain" description="SCP" evidence="2">
    <location>
        <begin position="40"/>
        <end position="163"/>
    </location>
</feature>
<dbReference type="CDD" id="cd05379">
    <property type="entry name" value="CAP_bacterial"/>
    <property type="match status" value="1"/>
</dbReference>
<dbReference type="EMBL" id="FZNY01000001">
    <property type="protein sequence ID" value="SNR49212.1"/>
    <property type="molecule type" value="Genomic_DNA"/>
</dbReference>
<evidence type="ECO:0000259" key="2">
    <source>
        <dbReference type="Pfam" id="PF00188"/>
    </source>
</evidence>
<dbReference type="OrthoDB" id="632640at2"/>
<gene>
    <name evidence="3" type="ORF">SAMN06265376_1011407</name>
</gene>
<protein>
    <submittedName>
        <fullName evidence="3">Cysteine-rich secretory protein family protein</fullName>
    </submittedName>
</protein>
<dbReference type="Proteomes" id="UP000198379">
    <property type="component" value="Unassembled WGS sequence"/>
</dbReference>
<accession>A0A238WRS0</accession>
<name>A0A238WRS0_9FLAO</name>
<dbReference type="InterPro" id="IPR035940">
    <property type="entry name" value="CAP_sf"/>
</dbReference>
<organism evidence="3 4">
    <name type="scientific">Dokdonia pacifica</name>
    <dbReference type="NCBI Taxonomy" id="1627892"/>
    <lineage>
        <taxon>Bacteria</taxon>
        <taxon>Pseudomonadati</taxon>
        <taxon>Bacteroidota</taxon>
        <taxon>Flavobacteriia</taxon>
        <taxon>Flavobacteriales</taxon>
        <taxon>Flavobacteriaceae</taxon>
        <taxon>Dokdonia</taxon>
    </lineage>
</organism>
<proteinExistence type="predicted"/>
<evidence type="ECO:0000256" key="1">
    <source>
        <dbReference type="SAM" id="SignalP"/>
    </source>
</evidence>
<reference evidence="3 4" key="1">
    <citation type="submission" date="2017-06" db="EMBL/GenBank/DDBJ databases">
        <authorList>
            <person name="Kim H.J."/>
            <person name="Triplett B.A."/>
        </authorList>
    </citation>
    <scope>NUCLEOTIDE SEQUENCE [LARGE SCALE GENOMIC DNA]</scope>
    <source>
        <strain evidence="3 4">DSM 25597</strain>
    </source>
</reference>
<dbReference type="PANTHER" id="PTHR31157">
    <property type="entry name" value="SCP DOMAIN-CONTAINING PROTEIN"/>
    <property type="match status" value="1"/>
</dbReference>
<sequence>MLSSMIRKLFLIVLVSCFSLVAKAQLNPSQKEELAKLITEKVNKLRKSKGKQPIGRNIDLKKAAQLHSDYMVRTQRLSHNEYGKDTYATPRDRVTQYSDIYIAVGENILYTKPIRTAINTLTLKKIAVDIFRAWKNSPGHYKNMISSEYDYGDLAFTYDPKSKRVYATHVFGRKGYKIPGQLSENAFGIQTFDGDCSSLFNGFQNIVTNMGNAVQIEGNKVILSYHSVSKVKQILTDAKDGIAVDLINKEQFACDDPTQLDASPIYDGVLLKPMYRDALFANNIAKSEYRFVVVLGIIPEHLQGKTIRPSLVFIKNGYKCRYVSPRTIPSGRYPLAKIPPVLYEPEISLKTQGVKEVEELIYPFYTDETVPEKVPELKIVSDQLYAAEIQSYSSVEGTEKRNIGLHNARAAFMKSHVYEQLKDIAIEWDIKAEENWELCEYQMELLGKESIWSKGKSATRAYVNSKSNDPVWERFLSQQRISKTVLYWKGAWSSTDSLHATYNLIDALLKDDKPRTNKALALIYKSKTANPLPLSFLKKRLFSKQELVQNVSALLLKDIDEYQLEDLVFYVRTWLQKAENLSEGAQKNLLNLYAITSRRMLSSWDLSSEQLSRVMHPGKLENLIENYKSEDVVNPLFLNFHMAIIRYYGQINDRSKIDISFDFITNYFREKSLSIEDDWRLALFFNSWSRYDLSLELLSKPYKEGTLDENTLFLLLQTKIGYPYGGELPLQELHQEASQKNERRWCSWIYYDFENLRDNAIKELYCKKCKEFEANFLNFN</sequence>
<feature type="chain" id="PRO_5013280414" evidence="1">
    <location>
        <begin position="25"/>
        <end position="780"/>
    </location>
</feature>
<evidence type="ECO:0000313" key="3">
    <source>
        <dbReference type="EMBL" id="SNR49212.1"/>
    </source>
</evidence>
<keyword evidence="4" id="KW-1185">Reference proteome</keyword>